<evidence type="ECO:0000313" key="2">
    <source>
        <dbReference type="EMBL" id="OLQ14591.1"/>
    </source>
</evidence>
<organism evidence="2 3">
    <name type="scientific">Symbiodinium microadriaticum</name>
    <name type="common">Dinoflagellate</name>
    <name type="synonym">Zooxanthella microadriatica</name>
    <dbReference type="NCBI Taxonomy" id="2951"/>
    <lineage>
        <taxon>Eukaryota</taxon>
        <taxon>Sar</taxon>
        <taxon>Alveolata</taxon>
        <taxon>Dinophyceae</taxon>
        <taxon>Suessiales</taxon>
        <taxon>Symbiodiniaceae</taxon>
        <taxon>Symbiodinium</taxon>
    </lineage>
</organism>
<feature type="region of interest" description="Disordered" evidence="1">
    <location>
        <begin position="86"/>
        <end position="161"/>
    </location>
</feature>
<feature type="compositionally biased region" description="Basic and acidic residues" evidence="1">
    <location>
        <begin position="1"/>
        <end position="17"/>
    </location>
</feature>
<comment type="caution">
    <text evidence="2">The sequence shown here is derived from an EMBL/GenBank/DDBJ whole genome shotgun (WGS) entry which is preliminary data.</text>
</comment>
<evidence type="ECO:0000313" key="3">
    <source>
        <dbReference type="Proteomes" id="UP000186817"/>
    </source>
</evidence>
<protein>
    <submittedName>
        <fullName evidence="2">Uncharacterized protein</fullName>
    </submittedName>
</protein>
<keyword evidence="3" id="KW-1185">Reference proteome</keyword>
<accession>A0A1Q9F4K4</accession>
<feature type="region of interest" description="Disordered" evidence="1">
    <location>
        <begin position="1"/>
        <end position="25"/>
    </location>
</feature>
<evidence type="ECO:0000256" key="1">
    <source>
        <dbReference type="SAM" id="MobiDB-lite"/>
    </source>
</evidence>
<reference evidence="2 3" key="1">
    <citation type="submission" date="2016-02" db="EMBL/GenBank/DDBJ databases">
        <title>Genome analysis of coral dinoflagellate symbionts highlights evolutionary adaptations to a symbiotic lifestyle.</title>
        <authorList>
            <person name="Aranda M."/>
            <person name="Li Y."/>
            <person name="Liew Y.J."/>
            <person name="Baumgarten S."/>
            <person name="Simakov O."/>
            <person name="Wilson M."/>
            <person name="Piel J."/>
            <person name="Ashoor H."/>
            <person name="Bougouffa S."/>
            <person name="Bajic V.B."/>
            <person name="Ryu T."/>
            <person name="Ravasi T."/>
            <person name="Bayer T."/>
            <person name="Micklem G."/>
            <person name="Kim H."/>
            <person name="Bhak J."/>
            <person name="Lajeunesse T.C."/>
            <person name="Voolstra C.R."/>
        </authorList>
    </citation>
    <scope>NUCLEOTIDE SEQUENCE [LARGE SCALE GENOMIC DNA]</scope>
    <source>
        <strain evidence="2 3">CCMP2467</strain>
    </source>
</reference>
<dbReference type="Proteomes" id="UP000186817">
    <property type="component" value="Unassembled WGS sequence"/>
</dbReference>
<name>A0A1Q9F4K4_SYMMI</name>
<proteinExistence type="predicted"/>
<dbReference type="AlphaFoldDB" id="A0A1Q9F4K4"/>
<dbReference type="EMBL" id="LSRX01000013">
    <property type="protein sequence ID" value="OLQ14591.1"/>
    <property type="molecule type" value="Genomic_DNA"/>
</dbReference>
<feature type="compositionally biased region" description="Basic and acidic residues" evidence="1">
    <location>
        <begin position="123"/>
        <end position="161"/>
    </location>
</feature>
<dbReference type="OrthoDB" id="442362at2759"/>
<gene>
    <name evidence="2" type="ORF">AK812_SmicGene1266</name>
</gene>
<feature type="compositionally biased region" description="Basic and acidic residues" evidence="1">
    <location>
        <begin position="92"/>
        <end position="106"/>
    </location>
</feature>
<sequence>MHGCHSADQEWQRHVDESCSPAEGGVKPSVLLKRIRDDDRSLRSSLTIHDEDGGEWVRILPKVCPATITDLFVTVARDKNALKNLKSKAKKATREAKQKREAEAKRAARALEAGSEEAQPDEVECRDKETGRTRKSRTEQEKKEEEQKAHPVESESEPRGK</sequence>